<dbReference type="GeneID" id="85435875"/>
<organism evidence="3 4">
    <name type="scientific">Colletotrichum navitas</name>
    <dbReference type="NCBI Taxonomy" id="681940"/>
    <lineage>
        <taxon>Eukaryota</taxon>
        <taxon>Fungi</taxon>
        <taxon>Dikarya</taxon>
        <taxon>Ascomycota</taxon>
        <taxon>Pezizomycotina</taxon>
        <taxon>Sordariomycetes</taxon>
        <taxon>Hypocreomycetidae</taxon>
        <taxon>Glomerellales</taxon>
        <taxon>Glomerellaceae</taxon>
        <taxon>Colletotrichum</taxon>
        <taxon>Colletotrichum graminicola species complex</taxon>
    </lineage>
</organism>
<dbReference type="AlphaFoldDB" id="A0AAD8V4E8"/>
<keyword evidence="4" id="KW-1185">Reference proteome</keyword>
<feature type="chain" id="PRO_5042043660" description="Secreted protein" evidence="2">
    <location>
        <begin position="20"/>
        <end position="112"/>
    </location>
</feature>
<protein>
    <recommendedName>
        <fullName evidence="5">Secreted protein</fullName>
    </recommendedName>
</protein>
<accession>A0AAD8V4E8</accession>
<dbReference type="Proteomes" id="UP001230504">
    <property type="component" value="Unassembled WGS sequence"/>
</dbReference>
<gene>
    <name evidence="3" type="ORF">LY79DRAFT_225165</name>
</gene>
<evidence type="ECO:0000256" key="1">
    <source>
        <dbReference type="SAM" id="MobiDB-lite"/>
    </source>
</evidence>
<evidence type="ECO:0008006" key="5">
    <source>
        <dbReference type="Google" id="ProtNLM"/>
    </source>
</evidence>
<reference evidence="3" key="1">
    <citation type="submission" date="2021-06" db="EMBL/GenBank/DDBJ databases">
        <title>Comparative genomics, transcriptomics and evolutionary studies reveal genomic signatures of adaptation to plant cell wall in hemibiotrophic fungi.</title>
        <authorList>
            <consortium name="DOE Joint Genome Institute"/>
            <person name="Baroncelli R."/>
            <person name="Diaz J.F."/>
            <person name="Benocci T."/>
            <person name="Peng M."/>
            <person name="Battaglia E."/>
            <person name="Haridas S."/>
            <person name="Andreopoulos W."/>
            <person name="Labutti K."/>
            <person name="Pangilinan J."/>
            <person name="Floch G.L."/>
            <person name="Makela M.R."/>
            <person name="Henrissat B."/>
            <person name="Grigoriev I.V."/>
            <person name="Crouch J.A."/>
            <person name="De Vries R.P."/>
            <person name="Sukno S.A."/>
            <person name="Thon M.R."/>
        </authorList>
    </citation>
    <scope>NUCLEOTIDE SEQUENCE</scope>
    <source>
        <strain evidence="3">CBS 125086</strain>
    </source>
</reference>
<evidence type="ECO:0000313" key="4">
    <source>
        <dbReference type="Proteomes" id="UP001230504"/>
    </source>
</evidence>
<dbReference type="EMBL" id="JAHLJV010000033">
    <property type="protein sequence ID" value="KAK1590221.1"/>
    <property type="molecule type" value="Genomic_DNA"/>
</dbReference>
<feature type="signal peptide" evidence="2">
    <location>
        <begin position="1"/>
        <end position="19"/>
    </location>
</feature>
<evidence type="ECO:0000256" key="2">
    <source>
        <dbReference type="SAM" id="SignalP"/>
    </source>
</evidence>
<sequence length="112" mass="12405">MCLVGCVLCSLASLSTVCSQDSCCWRWEVPTRQRLHPLLHPKTSHAQFYSTPGLHENDVRPWHGFLRPTVASRSAADRGSGWRPVRGRSPSFVVRPSKPDHAPSSLSSVDLV</sequence>
<name>A0AAD8V4E8_9PEZI</name>
<evidence type="ECO:0000313" key="3">
    <source>
        <dbReference type="EMBL" id="KAK1590221.1"/>
    </source>
</evidence>
<comment type="caution">
    <text evidence="3">The sequence shown here is derived from an EMBL/GenBank/DDBJ whole genome shotgun (WGS) entry which is preliminary data.</text>
</comment>
<feature type="region of interest" description="Disordered" evidence="1">
    <location>
        <begin position="72"/>
        <end position="112"/>
    </location>
</feature>
<dbReference type="RefSeq" id="XP_060413719.1">
    <property type="nucleotide sequence ID" value="XM_060551635.1"/>
</dbReference>
<proteinExistence type="predicted"/>
<keyword evidence="2" id="KW-0732">Signal</keyword>